<dbReference type="InterPro" id="IPR007867">
    <property type="entry name" value="GMC_OxRtase_C"/>
</dbReference>
<keyword evidence="2 3" id="KW-0274">FAD</keyword>
<dbReference type="PANTHER" id="PTHR47190">
    <property type="entry name" value="DEHYDROGENASE, PUTATIVE-RELATED"/>
    <property type="match status" value="1"/>
</dbReference>
<dbReference type="SUPFAM" id="SSF54373">
    <property type="entry name" value="FAD-linked reductases, C-terminal domain"/>
    <property type="match status" value="1"/>
</dbReference>
<reference evidence="7" key="1">
    <citation type="submission" date="2023-06" db="EMBL/GenBank/DDBJ databases">
        <title>Draft genome of Marssonina rosae.</title>
        <authorList>
            <person name="Cheng Q."/>
        </authorList>
    </citation>
    <scope>NUCLEOTIDE SEQUENCE</scope>
    <source>
        <strain evidence="7">R4</strain>
    </source>
</reference>
<dbReference type="AlphaFoldDB" id="A0AAD9T1P6"/>
<dbReference type="PROSITE" id="PS00623">
    <property type="entry name" value="GMC_OXRED_1"/>
    <property type="match status" value="1"/>
</dbReference>
<proteinExistence type="inferred from homology"/>
<accession>A0AAD9T1P6</accession>
<feature type="chain" id="PRO_5042066800" description="Glucose-methanol-choline oxidoreductase N-terminal domain-containing protein" evidence="4">
    <location>
        <begin position="21"/>
        <end position="560"/>
    </location>
</feature>
<dbReference type="SUPFAM" id="SSF51905">
    <property type="entry name" value="FAD/NAD(P)-binding domain"/>
    <property type="match status" value="1"/>
</dbReference>
<evidence type="ECO:0000259" key="5">
    <source>
        <dbReference type="PROSITE" id="PS00623"/>
    </source>
</evidence>
<sequence length="560" mass="59633">MRGILAVAACFIALVEETKAQADWTTKQWDAVVVGAGPAGIIVASRMAAAGLQTLLLEGGGPSYGVTGGELDARRPSWLQNTPLTRVDVPGLYKSIFSTPSSLTCGSLVNAYGGCTIGGTSAINAGLFFEPPSSDYDLYFPAGWKSVDMKNATARLYAMQPSTNLTSMDGKRYLQSGYIAARKWLVDELGFRDVDINAEADDKTGVFGYPIFDYENGQRGGPVTTYLQGALKRANFHLQANTLVIRVERTGVKATGVTVLVDGAEKLIKLSQTGKVILSAGALRSPSLLMFSGIGDPAELSKLQNGGKLASNMPPEQWINSSAVGAGLFDNPNTFIELQSPSIESYTHSYASPLPGDKDLYLTHRSGPYTFASETSVFWDTITHADGSVAGLQGTIDSAGFSDFNDDHTITLNVYGTSGLQSTGRVVLDEKFVPGPDRNVYYSQPRDAADIAAFIHKIFAALPAAGLTPLNIPQGASQAEIETYITSSSAYTRGQVNHWSSSCRIGSCVDTQAKVFGMENLHVIDGSIVSPLTVNPQFGIMVAAERASELILRAMGKEIS</sequence>
<keyword evidence="3" id="KW-0285">Flavoprotein</keyword>
<evidence type="ECO:0000256" key="2">
    <source>
        <dbReference type="PIRSR" id="PIRSR000137-2"/>
    </source>
</evidence>
<feature type="domain" description="Glucose-methanol-choline oxidoreductase N-terminal" evidence="6">
    <location>
        <begin position="281"/>
        <end position="295"/>
    </location>
</feature>
<evidence type="ECO:0000313" key="8">
    <source>
        <dbReference type="Proteomes" id="UP001285354"/>
    </source>
</evidence>
<dbReference type="InterPro" id="IPR053208">
    <property type="entry name" value="GMC_Oxidoreductase_CD"/>
</dbReference>
<evidence type="ECO:0000259" key="6">
    <source>
        <dbReference type="PROSITE" id="PS00624"/>
    </source>
</evidence>
<feature type="binding site" evidence="2">
    <location>
        <position position="120"/>
    </location>
    <ligand>
        <name>FAD</name>
        <dbReference type="ChEBI" id="CHEBI:57692"/>
    </ligand>
</feature>
<dbReference type="InterPro" id="IPR012132">
    <property type="entry name" value="GMC_OxRdtase"/>
</dbReference>
<dbReference type="Proteomes" id="UP001285354">
    <property type="component" value="Unassembled WGS sequence"/>
</dbReference>
<feature type="domain" description="Glucose-methanol-choline oxidoreductase N-terminal" evidence="5">
    <location>
        <begin position="114"/>
        <end position="137"/>
    </location>
</feature>
<comment type="cofactor">
    <cofactor evidence="2">
        <name>FAD</name>
        <dbReference type="ChEBI" id="CHEBI:57692"/>
    </cofactor>
</comment>
<feature type="binding site" evidence="2">
    <location>
        <position position="244"/>
    </location>
    <ligand>
        <name>FAD</name>
        <dbReference type="ChEBI" id="CHEBI:57692"/>
    </ligand>
</feature>
<comment type="similarity">
    <text evidence="1 3">Belongs to the GMC oxidoreductase family.</text>
</comment>
<feature type="signal peptide" evidence="4">
    <location>
        <begin position="1"/>
        <end position="20"/>
    </location>
</feature>
<dbReference type="Gene3D" id="3.50.50.60">
    <property type="entry name" value="FAD/NAD(P)-binding domain"/>
    <property type="match status" value="1"/>
</dbReference>
<feature type="binding site" evidence="2">
    <location>
        <position position="526"/>
    </location>
    <ligand>
        <name>FAD</name>
        <dbReference type="ChEBI" id="CHEBI:57692"/>
    </ligand>
</feature>
<dbReference type="EMBL" id="JAUBYV010000005">
    <property type="protein sequence ID" value="KAK2627052.1"/>
    <property type="molecule type" value="Genomic_DNA"/>
</dbReference>
<evidence type="ECO:0000313" key="7">
    <source>
        <dbReference type="EMBL" id="KAK2627052.1"/>
    </source>
</evidence>
<feature type="binding site" evidence="2">
    <location>
        <begin position="536"/>
        <end position="537"/>
    </location>
    <ligand>
        <name>FAD</name>
        <dbReference type="ChEBI" id="CHEBI:57692"/>
    </ligand>
</feature>
<evidence type="ECO:0000256" key="1">
    <source>
        <dbReference type="ARBA" id="ARBA00010790"/>
    </source>
</evidence>
<dbReference type="PANTHER" id="PTHR47190:SF1">
    <property type="entry name" value="GLUCOSE-METHANOL-CHOLINE OXIDOREDUCTASE N-TERMINAL DOMAIN-CONTAINING PROTEIN"/>
    <property type="match status" value="1"/>
</dbReference>
<dbReference type="InterPro" id="IPR036188">
    <property type="entry name" value="FAD/NAD-bd_sf"/>
</dbReference>
<dbReference type="GO" id="GO:0050660">
    <property type="term" value="F:flavin adenine dinucleotide binding"/>
    <property type="evidence" value="ECO:0007669"/>
    <property type="project" value="InterPro"/>
</dbReference>
<keyword evidence="8" id="KW-1185">Reference proteome</keyword>
<dbReference type="Pfam" id="PF05199">
    <property type="entry name" value="GMC_oxred_C"/>
    <property type="match status" value="1"/>
</dbReference>
<dbReference type="Gene3D" id="3.30.410.10">
    <property type="entry name" value="Cholesterol Oxidase, domain 2"/>
    <property type="match status" value="1"/>
</dbReference>
<name>A0AAD9T1P6_9HELO</name>
<protein>
    <recommendedName>
        <fullName evidence="5 6">Glucose-methanol-choline oxidoreductase N-terminal domain-containing protein</fullName>
    </recommendedName>
</protein>
<dbReference type="PROSITE" id="PS00624">
    <property type="entry name" value="GMC_OXRED_2"/>
    <property type="match status" value="1"/>
</dbReference>
<dbReference type="GO" id="GO:0016614">
    <property type="term" value="F:oxidoreductase activity, acting on CH-OH group of donors"/>
    <property type="evidence" value="ECO:0007669"/>
    <property type="project" value="InterPro"/>
</dbReference>
<dbReference type="PRINTS" id="PR00411">
    <property type="entry name" value="PNDRDTASEI"/>
</dbReference>
<dbReference type="InterPro" id="IPR000172">
    <property type="entry name" value="GMC_OxRdtase_N"/>
</dbReference>
<evidence type="ECO:0000256" key="3">
    <source>
        <dbReference type="RuleBase" id="RU003968"/>
    </source>
</evidence>
<dbReference type="PIRSF" id="PIRSF000137">
    <property type="entry name" value="Alcohol_oxidase"/>
    <property type="match status" value="1"/>
</dbReference>
<keyword evidence="4" id="KW-0732">Signal</keyword>
<dbReference type="Pfam" id="PF00732">
    <property type="entry name" value="GMC_oxred_N"/>
    <property type="match status" value="1"/>
</dbReference>
<gene>
    <name evidence="7" type="ORF">QTJ16_004227</name>
</gene>
<evidence type="ECO:0000256" key="4">
    <source>
        <dbReference type="SAM" id="SignalP"/>
    </source>
</evidence>
<comment type="caution">
    <text evidence="7">The sequence shown here is derived from an EMBL/GenBank/DDBJ whole genome shotgun (WGS) entry which is preliminary data.</text>
</comment>
<organism evidence="7 8">
    <name type="scientific">Diplocarpon rosae</name>
    <dbReference type="NCBI Taxonomy" id="946125"/>
    <lineage>
        <taxon>Eukaryota</taxon>
        <taxon>Fungi</taxon>
        <taxon>Dikarya</taxon>
        <taxon>Ascomycota</taxon>
        <taxon>Pezizomycotina</taxon>
        <taxon>Leotiomycetes</taxon>
        <taxon>Helotiales</taxon>
        <taxon>Drepanopezizaceae</taxon>
        <taxon>Diplocarpon</taxon>
    </lineage>
</organism>